<comment type="similarity">
    <text evidence="7">Belongs to the SOSEKI family.</text>
</comment>
<feature type="domain" description="SOSEKI DIX-like" evidence="9">
    <location>
        <begin position="15"/>
        <end position="106"/>
    </location>
</feature>
<keyword evidence="5" id="KW-0472">Membrane</keyword>
<feature type="region of interest" description="Disordered" evidence="8">
    <location>
        <begin position="211"/>
        <end position="255"/>
    </location>
</feature>
<dbReference type="PANTHER" id="PTHR31083:SF5">
    <property type="entry name" value="PROTEIN SOSEKI 1"/>
    <property type="match status" value="1"/>
</dbReference>
<name>A0AAP0FW25_9ASPA</name>
<accession>A0AAP0FW25</accession>
<proteinExistence type="inferred from homology"/>
<sequence>MDPSKGRNAETRRANVIYFLNRNGIIEQPHLIRVHHFCHSGVHLRGIAIQHVDVKRWMSELRGNEMPEAFSWSFQRRYNDGLLWQDLTDDDLITPISNYEYVLLGSLHSNTPSTSAAAAVTTSSSEVGRPSANEEVGVVDGVLSALQPPDEEQFPKEKVEDAMKSPVGNSGCRSCSWRASHLFCNFITCRVAETEDYAVLNTPRRIIAAAGGDSGRRRRKGLRSSNWASRRGVEGGGVHRPPMLLQSPDESNNLK</sequence>
<dbReference type="GO" id="GO:0005886">
    <property type="term" value="C:plasma membrane"/>
    <property type="evidence" value="ECO:0007669"/>
    <property type="project" value="UniProtKB-SubCell"/>
</dbReference>
<evidence type="ECO:0000313" key="10">
    <source>
        <dbReference type="EMBL" id="KAK8919035.1"/>
    </source>
</evidence>
<gene>
    <name evidence="10" type="ORF">KSP39_PZI021538</name>
</gene>
<keyword evidence="3" id="KW-1003">Cell membrane</keyword>
<dbReference type="Proteomes" id="UP001418222">
    <property type="component" value="Unassembled WGS sequence"/>
</dbReference>
<keyword evidence="4" id="KW-0132">Cell division</keyword>
<evidence type="ECO:0000256" key="2">
    <source>
        <dbReference type="ARBA" id="ARBA00022473"/>
    </source>
</evidence>
<evidence type="ECO:0000259" key="9">
    <source>
        <dbReference type="Pfam" id="PF06136"/>
    </source>
</evidence>
<organism evidence="10 11">
    <name type="scientific">Platanthera zijinensis</name>
    <dbReference type="NCBI Taxonomy" id="2320716"/>
    <lineage>
        <taxon>Eukaryota</taxon>
        <taxon>Viridiplantae</taxon>
        <taxon>Streptophyta</taxon>
        <taxon>Embryophyta</taxon>
        <taxon>Tracheophyta</taxon>
        <taxon>Spermatophyta</taxon>
        <taxon>Magnoliopsida</taxon>
        <taxon>Liliopsida</taxon>
        <taxon>Asparagales</taxon>
        <taxon>Orchidaceae</taxon>
        <taxon>Orchidoideae</taxon>
        <taxon>Orchideae</taxon>
        <taxon>Orchidinae</taxon>
        <taxon>Platanthera</taxon>
    </lineage>
</organism>
<dbReference type="AlphaFoldDB" id="A0AAP0FW25"/>
<dbReference type="EMBL" id="JBBWWQ010000019">
    <property type="protein sequence ID" value="KAK8919035.1"/>
    <property type="molecule type" value="Genomic_DNA"/>
</dbReference>
<evidence type="ECO:0000313" key="11">
    <source>
        <dbReference type="Proteomes" id="UP001418222"/>
    </source>
</evidence>
<dbReference type="GO" id="GO:0051258">
    <property type="term" value="P:protein polymerization"/>
    <property type="evidence" value="ECO:0007669"/>
    <property type="project" value="UniProtKB-ARBA"/>
</dbReference>
<protein>
    <recommendedName>
        <fullName evidence="9">SOSEKI DIX-like domain-containing protein</fullName>
    </recommendedName>
</protein>
<comment type="caution">
    <text evidence="10">The sequence shown here is derived from an EMBL/GenBank/DDBJ whole genome shotgun (WGS) entry which is preliminary data.</text>
</comment>
<keyword evidence="2" id="KW-0217">Developmental protein</keyword>
<dbReference type="Pfam" id="PF06136">
    <property type="entry name" value="SOK"/>
    <property type="match status" value="1"/>
</dbReference>
<evidence type="ECO:0000256" key="5">
    <source>
        <dbReference type="ARBA" id="ARBA00023136"/>
    </source>
</evidence>
<dbReference type="PANTHER" id="PTHR31083">
    <property type="entry name" value="UPSTREAM OF FLC PROTEIN (DUF966)"/>
    <property type="match status" value="1"/>
</dbReference>
<keyword evidence="11" id="KW-1185">Reference proteome</keyword>
<reference evidence="10 11" key="1">
    <citation type="journal article" date="2022" name="Nat. Plants">
        <title>Genomes of leafy and leafless Platanthera orchids illuminate the evolution of mycoheterotrophy.</title>
        <authorList>
            <person name="Li M.H."/>
            <person name="Liu K.W."/>
            <person name="Li Z."/>
            <person name="Lu H.C."/>
            <person name="Ye Q.L."/>
            <person name="Zhang D."/>
            <person name="Wang J.Y."/>
            <person name="Li Y.F."/>
            <person name="Zhong Z.M."/>
            <person name="Liu X."/>
            <person name="Yu X."/>
            <person name="Liu D.K."/>
            <person name="Tu X.D."/>
            <person name="Liu B."/>
            <person name="Hao Y."/>
            <person name="Liao X.Y."/>
            <person name="Jiang Y.T."/>
            <person name="Sun W.H."/>
            <person name="Chen J."/>
            <person name="Chen Y.Q."/>
            <person name="Ai Y."/>
            <person name="Zhai J.W."/>
            <person name="Wu S.S."/>
            <person name="Zhou Z."/>
            <person name="Hsiao Y.Y."/>
            <person name="Wu W.L."/>
            <person name="Chen Y.Y."/>
            <person name="Lin Y.F."/>
            <person name="Hsu J.L."/>
            <person name="Li C.Y."/>
            <person name="Wang Z.W."/>
            <person name="Zhao X."/>
            <person name="Zhong W.Y."/>
            <person name="Ma X.K."/>
            <person name="Ma L."/>
            <person name="Huang J."/>
            <person name="Chen G.Z."/>
            <person name="Huang M.Z."/>
            <person name="Huang L."/>
            <person name="Peng D.H."/>
            <person name="Luo Y.B."/>
            <person name="Zou S.Q."/>
            <person name="Chen S.P."/>
            <person name="Lan S."/>
            <person name="Tsai W.C."/>
            <person name="Van de Peer Y."/>
            <person name="Liu Z.J."/>
        </authorList>
    </citation>
    <scope>NUCLEOTIDE SEQUENCE [LARGE SCALE GENOMIC DNA]</scope>
    <source>
        <strain evidence="10">Lor287</strain>
    </source>
</reference>
<evidence type="ECO:0000256" key="4">
    <source>
        <dbReference type="ARBA" id="ARBA00022618"/>
    </source>
</evidence>
<keyword evidence="6" id="KW-0131">Cell cycle</keyword>
<evidence type="ECO:0000256" key="3">
    <source>
        <dbReference type="ARBA" id="ARBA00022475"/>
    </source>
</evidence>
<evidence type="ECO:0000256" key="8">
    <source>
        <dbReference type="SAM" id="MobiDB-lite"/>
    </source>
</evidence>
<dbReference type="InterPro" id="IPR048351">
    <property type="entry name" value="SOK_DIX"/>
</dbReference>
<evidence type="ECO:0000256" key="6">
    <source>
        <dbReference type="ARBA" id="ARBA00023306"/>
    </source>
</evidence>
<comment type="subcellular location">
    <subcellularLocation>
        <location evidence="1">Cell membrane</location>
        <topology evidence="1">Peripheral membrane protein</topology>
        <orientation evidence="1">Cytoplasmic side</orientation>
    </subcellularLocation>
</comment>
<evidence type="ECO:0000256" key="7">
    <source>
        <dbReference type="ARBA" id="ARBA00024211"/>
    </source>
</evidence>
<dbReference type="GO" id="GO:0051301">
    <property type="term" value="P:cell division"/>
    <property type="evidence" value="ECO:0007669"/>
    <property type="project" value="UniProtKB-KW"/>
</dbReference>
<dbReference type="InterPro" id="IPR010369">
    <property type="entry name" value="SOK"/>
</dbReference>
<evidence type="ECO:0000256" key="1">
    <source>
        <dbReference type="ARBA" id="ARBA00004413"/>
    </source>
</evidence>